<dbReference type="EMBL" id="JAGMVJ010000002">
    <property type="protein sequence ID" value="KAH7093386.1"/>
    <property type="molecule type" value="Genomic_DNA"/>
</dbReference>
<evidence type="ECO:0000256" key="1">
    <source>
        <dbReference type="SAM" id="Coils"/>
    </source>
</evidence>
<keyword evidence="3" id="KW-1185">Reference proteome</keyword>
<name>A0A8K0RHH1_9PLEO</name>
<protein>
    <submittedName>
        <fullName evidence="2">Uncharacterized protein</fullName>
    </submittedName>
</protein>
<feature type="coiled-coil region" evidence="1">
    <location>
        <begin position="94"/>
        <end position="121"/>
    </location>
</feature>
<sequence>MAELEQLMVPAAVRQGFRDGGAFPIDPRPPLSGCRVSKFTTGLISTSGCVPIENNAWKVASEDHPANHNNMELPHVGGDVEFVGYDDLPGRLAKMNASKKLEMTKTELDSVLEELTEVEETPLIDPKYFDVASYLIHVQTADERQAQIRASQFFAHTDATGDLEELSYGSDTEAANNLPPTTSTDRLRKRIAHDHVDITDATESISQPDICHESDMGNERNLATVGLTKSNPVMLVQDSAGQRSQFSNGLIKKTDEANVEAGAPTISSGFASDQKGKWELLQGSTDMPRVGQPAPEKLTIRLRRKDSGETETHIFQNPSTSIDWNDKKDIEEVSTWRSQVFRSRGFIIVKSSNYWLPIETSWLILFHKKVKGVIEAGHLVKLPGPAFVVDAFNDFFEGKILQDAAGADLPAREARDEISLKAKLAQHSSGIKPMRDTMRKLLEGRSGAMVYVPKITEGEFDRYLQDGTVLIDNAVEVDRPSSQPRLRASPKRKREIKDVIGIEEKRAKR</sequence>
<gene>
    <name evidence="2" type="ORF">FB567DRAFT_587820</name>
</gene>
<comment type="caution">
    <text evidence="2">The sequence shown here is derived from an EMBL/GenBank/DDBJ whole genome shotgun (WGS) entry which is preliminary data.</text>
</comment>
<dbReference type="AlphaFoldDB" id="A0A8K0RHH1"/>
<proteinExistence type="predicted"/>
<reference evidence="2" key="1">
    <citation type="journal article" date="2021" name="Nat. Commun.">
        <title>Genetic determinants of endophytism in the Arabidopsis root mycobiome.</title>
        <authorList>
            <person name="Mesny F."/>
            <person name="Miyauchi S."/>
            <person name="Thiergart T."/>
            <person name="Pickel B."/>
            <person name="Atanasova L."/>
            <person name="Karlsson M."/>
            <person name="Huettel B."/>
            <person name="Barry K.W."/>
            <person name="Haridas S."/>
            <person name="Chen C."/>
            <person name="Bauer D."/>
            <person name="Andreopoulos W."/>
            <person name="Pangilinan J."/>
            <person name="LaButti K."/>
            <person name="Riley R."/>
            <person name="Lipzen A."/>
            <person name="Clum A."/>
            <person name="Drula E."/>
            <person name="Henrissat B."/>
            <person name="Kohler A."/>
            <person name="Grigoriev I.V."/>
            <person name="Martin F.M."/>
            <person name="Hacquard S."/>
        </authorList>
    </citation>
    <scope>NUCLEOTIDE SEQUENCE</scope>
    <source>
        <strain evidence="2">MPI-SDFR-AT-0120</strain>
    </source>
</reference>
<organism evidence="2 3">
    <name type="scientific">Paraphoma chrysanthemicola</name>
    <dbReference type="NCBI Taxonomy" id="798071"/>
    <lineage>
        <taxon>Eukaryota</taxon>
        <taxon>Fungi</taxon>
        <taxon>Dikarya</taxon>
        <taxon>Ascomycota</taxon>
        <taxon>Pezizomycotina</taxon>
        <taxon>Dothideomycetes</taxon>
        <taxon>Pleosporomycetidae</taxon>
        <taxon>Pleosporales</taxon>
        <taxon>Pleosporineae</taxon>
        <taxon>Phaeosphaeriaceae</taxon>
        <taxon>Paraphoma</taxon>
    </lineage>
</organism>
<keyword evidence="1" id="KW-0175">Coiled coil</keyword>
<accession>A0A8K0RHH1</accession>
<dbReference type="OrthoDB" id="3800368at2759"/>
<evidence type="ECO:0000313" key="2">
    <source>
        <dbReference type="EMBL" id="KAH7093386.1"/>
    </source>
</evidence>
<evidence type="ECO:0000313" key="3">
    <source>
        <dbReference type="Proteomes" id="UP000813461"/>
    </source>
</evidence>
<dbReference type="Proteomes" id="UP000813461">
    <property type="component" value="Unassembled WGS sequence"/>
</dbReference>